<organism evidence="5 6">
    <name type="scientific">Tupaia chinensis</name>
    <name type="common">Chinese tree shrew</name>
    <name type="synonym">Tupaia belangeri chinensis</name>
    <dbReference type="NCBI Taxonomy" id="246437"/>
    <lineage>
        <taxon>Eukaryota</taxon>
        <taxon>Metazoa</taxon>
        <taxon>Chordata</taxon>
        <taxon>Craniata</taxon>
        <taxon>Vertebrata</taxon>
        <taxon>Euteleostomi</taxon>
        <taxon>Mammalia</taxon>
        <taxon>Eutheria</taxon>
        <taxon>Euarchontoglires</taxon>
        <taxon>Scandentia</taxon>
        <taxon>Tupaiidae</taxon>
        <taxon>Tupaia</taxon>
    </lineage>
</organism>
<keyword evidence="1" id="KW-0963">Cytoplasm</keyword>
<proteinExistence type="predicted"/>
<evidence type="ECO:0000256" key="4">
    <source>
        <dbReference type="SAM" id="MobiDB-lite"/>
    </source>
</evidence>
<dbReference type="InParanoid" id="L9KYD6"/>
<gene>
    <name evidence="5" type="ORF">TREES_T100013104</name>
</gene>
<reference evidence="6" key="1">
    <citation type="submission" date="2012-07" db="EMBL/GenBank/DDBJ databases">
        <title>Genome of the Chinese tree shrew, a rising model animal genetically related to primates.</title>
        <authorList>
            <person name="Zhang G."/>
            <person name="Fan Y."/>
            <person name="Yao Y."/>
            <person name="Huang Z."/>
        </authorList>
    </citation>
    <scope>NUCLEOTIDE SEQUENCE [LARGE SCALE GENOMIC DNA]</scope>
</reference>
<evidence type="ECO:0000313" key="5">
    <source>
        <dbReference type="EMBL" id="ELW67960.1"/>
    </source>
</evidence>
<dbReference type="InterPro" id="IPR001593">
    <property type="entry name" value="Ribosomal_eS1"/>
</dbReference>
<dbReference type="GO" id="GO:1990904">
    <property type="term" value="C:ribonucleoprotein complex"/>
    <property type="evidence" value="ECO:0007669"/>
    <property type="project" value="UniProtKB-KW"/>
</dbReference>
<evidence type="ECO:0000256" key="1">
    <source>
        <dbReference type="ARBA" id="ARBA00022490"/>
    </source>
</evidence>
<dbReference type="AlphaFoldDB" id="L9KYD6"/>
<dbReference type="PANTHER" id="PTHR11830">
    <property type="entry name" value="40S RIBOSOMAL PROTEIN S3A"/>
    <property type="match status" value="1"/>
</dbReference>
<evidence type="ECO:0000313" key="6">
    <source>
        <dbReference type="Proteomes" id="UP000011518"/>
    </source>
</evidence>
<name>L9KYD6_TUPCH</name>
<dbReference type="GO" id="GO:0003735">
    <property type="term" value="F:structural constituent of ribosome"/>
    <property type="evidence" value="ECO:0007669"/>
    <property type="project" value="InterPro"/>
</dbReference>
<evidence type="ECO:0000256" key="3">
    <source>
        <dbReference type="ARBA" id="ARBA00023274"/>
    </source>
</evidence>
<keyword evidence="3" id="KW-0687">Ribonucleoprotein</keyword>
<feature type="region of interest" description="Disordered" evidence="4">
    <location>
        <begin position="64"/>
        <end position="84"/>
    </location>
</feature>
<reference evidence="6" key="2">
    <citation type="journal article" date="2013" name="Nat. Commun.">
        <title>Genome of the Chinese tree shrew.</title>
        <authorList>
            <person name="Fan Y."/>
            <person name="Huang Z.Y."/>
            <person name="Cao C.C."/>
            <person name="Chen C.S."/>
            <person name="Chen Y.X."/>
            <person name="Fan D.D."/>
            <person name="He J."/>
            <person name="Hou H.L."/>
            <person name="Hu L."/>
            <person name="Hu X.T."/>
            <person name="Jiang X.T."/>
            <person name="Lai R."/>
            <person name="Lang Y.S."/>
            <person name="Liang B."/>
            <person name="Liao S.G."/>
            <person name="Mu D."/>
            <person name="Ma Y.Y."/>
            <person name="Niu Y.Y."/>
            <person name="Sun X.Q."/>
            <person name="Xia J.Q."/>
            <person name="Xiao J."/>
            <person name="Xiong Z.Q."/>
            <person name="Xu L."/>
            <person name="Yang L."/>
            <person name="Zhang Y."/>
            <person name="Zhao W."/>
            <person name="Zhao X.D."/>
            <person name="Zheng Y.T."/>
            <person name="Zhou J.M."/>
            <person name="Zhu Y.B."/>
            <person name="Zhang G.J."/>
            <person name="Wang J."/>
            <person name="Yao Y.G."/>
        </authorList>
    </citation>
    <scope>NUCLEOTIDE SEQUENCE [LARGE SCALE GENOMIC DNA]</scope>
</reference>
<protein>
    <submittedName>
        <fullName evidence="5">40S ribosomal protein S3a</fullName>
    </submittedName>
</protein>
<dbReference type="Pfam" id="PF01015">
    <property type="entry name" value="Ribosomal_S3Ae"/>
    <property type="match status" value="1"/>
</dbReference>
<dbReference type="EMBL" id="KB320590">
    <property type="protein sequence ID" value="ELW67960.1"/>
    <property type="molecule type" value="Genomic_DNA"/>
</dbReference>
<sequence>MMEIMTGEMQTNNLKQVVNKLIPDSIGKDTEKAHQSIHPLHDAFIRKVKMLKKPKFELGKLMELHGESSSSGKATGDETDSLSDPFEERVVLPWRFATVLGAQRRSPGWDCSQYRALGPSEKPSNKKANRHLSVRYLCSKGDFQLLENNESLRLPPRR</sequence>
<dbReference type="STRING" id="246437.L9KYD6"/>
<evidence type="ECO:0000256" key="2">
    <source>
        <dbReference type="ARBA" id="ARBA00022980"/>
    </source>
</evidence>
<keyword evidence="6" id="KW-1185">Reference proteome</keyword>
<dbReference type="GO" id="GO:0006412">
    <property type="term" value="P:translation"/>
    <property type="evidence" value="ECO:0007669"/>
    <property type="project" value="InterPro"/>
</dbReference>
<keyword evidence="2 5" id="KW-0689">Ribosomal protein</keyword>
<dbReference type="GO" id="GO:0005840">
    <property type="term" value="C:ribosome"/>
    <property type="evidence" value="ECO:0007669"/>
    <property type="project" value="UniProtKB-KW"/>
</dbReference>
<dbReference type="Proteomes" id="UP000011518">
    <property type="component" value="Unassembled WGS sequence"/>
</dbReference>
<accession>L9KYD6</accession>